<feature type="compositionally biased region" description="Low complexity" evidence="1">
    <location>
        <begin position="561"/>
        <end position="581"/>
    </location>
</feature>
<feature type="compositionally biased region" description="Basic residues" evidence="1">
    <location>
        <begin position="354"/>
        <end position="366"/>
    </location>
</feature>
<gene>
    <name evidence="2" type="ORF">C8F04DRAFT_1277220</name>
</gene>
<protein>
    <submittedName>
        <fullName evidence="2">Uncharacterized protein</fullName>
    </submittedName>
</protein>
<feature type="compositionally biased region" description="Acidic residues" evidence="1">
    <location>
        <begin position="685"/>
        <end position="695"/>
    </location>
</feature>
<name>A0AAD6S037_9AGAR</name>
<accession>A0AAD6S037</accession>
<sequence length="1070" mass="112765">MLTPKRRATKPIFFVTLDESWFKKWPEEAALGLPARESGVPLSEEENQTVSTALKTRKKLKTLCVRVEGVACGGTRPARVPACLPARQLRSWFRNHIKTQRDSGAVPVKKSDTESFAAAIWKDKTRHRGPQVVELYQKLYPVRVRNALQAEGFYKQHEKDVEWVSEDGEGPGGELKQTLKEQSAARMRVMRRVTRALVENEEPDVLEKLEQEIVRLKELSLTEGSSELTPEKAQRSLDQLEGIVSNFHKILNEKTGWVGFTMVGGPTPNAGGALSLQVFSSGLTPAGHTFRQAHSNWKTAVSSPFTEFLKKCFPRSVRDAMALPDPVEDLDDLIRMSDDDAEEEAPTFVSKTASPRKPKKKSKKAKPPAPVSITFPVISTSKQTPAPSTGAATFMASEALSTTASPAFTQPEARTLSSRSPSPPLPDLGDCTLTEEEMSLLNQFVLENPEDVAAAFWESNGLGDVDMQDVTDGPTLSLARSDAATVSTSDLAGGTGARGYLSQWVQGISTGASMSDTPPVKSGATSWKAWGQGPSTSASTSHNPPVNSRTTSWSPTAPMVPAGTMPTPATSTTSSTHGPPSRATSWSPIPPMKPAAKTPTTATSTTSSTHGPPVNRSVPQPPAKTTPPAVVSKPSAQTTGGRAAGSPLPPRLLRTASAAVTSSTSAIATSTAALRLAMASGAPDDSSDDDDDDTEMPLVATAKPAHARANPEEEGGEEGDEGDYPLSRPMANPPKARGTATTRGTATAGRGRGGGRGRGRGRGGGGGGGRGRGRGGGGGGGRGRGGGGDAGEETDGRVESGMEGGDVGSSDGGRGRGREGARTTDRGGGEGGSSGGEGDRGEGGSQGPRPRPKPLFQFRQTYGDNGEVIPLPLDAPTGLLSREMMQGIRAFENGQGQDKAKAKTKKKAPQPGVWCLPRPPGGAMPPIPELGPPGRFNQERENAEREHAEAASGLGRPGRQKRAPKNPNEEADLLEARVKEAKGKKRKVDENEGASGQAAGKRPRRAGRLLGRFVPTEEAVASIASAAALRAETGLSQDELDDQSDGEPWRKGLSLVDCMALGVNYQPDEE</sequence>
<feature type="region of interest" description="Disordered" evidence="1">
    <location>
        <begin position="511"/>
        <end position="650"/>
    </location>
</feature>
<keyword evidence="3" id="KW-1185">Reference proteome</keyword>
<comment type="caution">
    <text evidence="2">The sequence shown here is derived from an EMBL/GenBank/DDBJ whole genome shotgun (WGS) entry which is preliminary data.</text>
</comment>
<evidence type="ECO:0000256" key="1">
    <source>
        <dbReference type="SAM" id="MobiDB-lite"/>
    </source>
</evidence>
<dbReference type="EMBL" id="JARJCM010000324">
    <property type="protein sequence ID" value="KAJ7018754.1"/>
    <property type="molecule type" value="Genomic_DNA"/>
</dbReference>
<dbReference type="Proteomes" id="UP001218188">
    <property type="component" value="Unassembled WGS sequence"/>
</dbReference>
<feature type="compositionally biased region" description="Polar residues" evidence="1">
    <location>
        <begin position="533"/>
        <end position="555"/>
    </location>
</feature>
<evidence type="ECO:0000313" key="2">
    <source>
        <dbReference type="EMBL" id="KAJ7018754.1"/>
    </source>
</evidence>
<feature type="compositionally biased region" description="Low complexity" evidence="1">
    <location>
        <begin position="594"/>
        <end position="609"/>
    </location>
</feature>
<reference evidence="2" key="1">
    <citation type="submission" date="2023-03" db="EMBL/GenBank/DDBJ databases">
        <title>Massive genome expansion in bonnet fungi (Mycena s.s.) driven by repeated elements and novel gene families across ecological guilds.</title>
        <authorList>
            <consortium name="Lawrence Berkeley National Laboratory"/>
            <person name="Harder C.B."/>
            <person name="Miyauchi S."/>
            <person name="Viragh M."/>
            <person name="Kuo A."/>
            <person name="Thoen E."/>
            <person name="Andreopoulos B."/>
            <person name="Lu D."/>
            <person name="Skrede I."/>
            <person name="Drula E."/>
            <person name="Henrissat B."/>
            <person name="Morin E."/>
            <person name="Kohler A."/>
            <person name="Barry K."/>
            <person name="LaButti K."/>
            <person name="Morin E."/>
            <person name="Salamov A."/>
            <person name="Lipzen A."/>
            <person name="Mereny Z."/>
            <person name="Hegedus B."/>
            <person name="Baldrian P."/>
            <person name="Stursova M."/>
            <person name="Weitz H."/>
            <person name="Taylor A."/>
            <person name="Grigoriev I.V."/>
            <person name="Nagy L.G."/>
            <person name="Martin F."/>
            <person name="Kauserud H."/>
        </authorList>
    </citation>
    <scope>NUCLEOTIDE SEQUENCE</scope>
    <source>
        <strain evidence="2">CBHHK200</strain>
    </source>
</reference>
<feature type="compositionally biased region" description="Gly residues" evidence="1">
    <location>
        <begin position="802"/>
        <end position="812"/>
    </location>
</feature>
<feature type="region of interest" description="Disordered" evidence="1">
    <location>
        <begin position="679"/>
        <end position="871"/>
    </location>
</feature>
<feature type="compositionally biased region" description="Basic and acidic residues" evidence="1">
    <location>
        <begin position="937"/>
        <end position="949"/>
    </location>
</feature>
<dbReference type="AlphaFoldDB" id="A0AAD6S037"/>
<organism evidence="2 3">
    <name type="scientific">Mycena alexandri</name>
    <dbReference type="NCBI Taxonomy" id="1745969"/>
    <lineage>
        <taxon>Eukaryota</taxon>
        <taxon>Fungi</taxon>
        <taxon>Dikarya</taxon>
        <taxon>Basidiomycota</taxon>
        <taxon>Agaricomycotina</taxon>
        <taxon>Agaricomycetes</taxon>
        <taxon>Agaricomycetidae</taxon>
        <taxon>Agaricales</taxon>
        <taxon>Marasmiineae</taxon>
        <taxon>Mycenaceae</taxon>
        <taxon>Mycena</taxon>
    </lineage>
</organism>
<feature type="region of interest" description="Disordered" evidence="1">
    <location>
        <begin position="1034"/>
        <end position="1053"/>
    </location>
</feature>
<feature type="compositionally biased region" description="Pro residues" evidence="1">
    <location>
        <begin position="917"/>
        <end position="931"/>
    </location>
</feature>
<feature type="region of interest" description="Disordered" evidence="1">
    <location>
        <begin position="892"/>
        <end position="1011"/>
    </location>
</feature>
<feature type="compositionally biased region" description="Polar residues" evidence="1">
    <location>
        <begin position="377"/>
        <end position="390"/>
    </location>
</feature>
<feature type="compositionally biased region" description="Gly residues" evidence="1">
    <location>
        <begin position="762"/>
        <end position="789"/>
    </location>
</feature>
<feature type="compositionally biased region" description="Acidic residues" evidence="1">
    <location>
        <begin position="712"/>
        <end position="723"/>
    </location>
</feature>
<feature type="region of interest" description="Disordered" evidence="1">
    <location>
        <begin position="340"/>
        <end position="390"/>
    </location>
</feature>
<feature type="compositionally biased region" description="Basic and acidic residues" evidence="1">
    <location>
        <begin position="813"/>
        <end position="828"/>
    </location>
</feature>
<proteinExistence type="predicted"/>
<feature type="compositionally biased region" description="Low complexity" evidence="1">
    <location>
        <begin position="736"/>
        <end position="749"/>
    </location>
</feature>
<evidence type="ECO:0000313" key="3">
    <source>
        <dbReference type="Proteomes" id="UP001218188"/>
    </source>
</evidence>